<dbReference type="InterPro" id="IPR050466">
    <property type="entry name" value="Carboxylest/Gibb_receptor"/>
</dbReference>
<organism evidence="2">
    <name type="scientific">Picea sitchensis</name>
    <name type="common">Sitka spruce</name>
    <name type="synonym">Pinus sitchensis</name>
    <dbReference type="NCBI Taxonomy" id="3332"/>
    <lineage>
        <taxon>Eukaryota</taxon>
        <taxon>Viridiplantae</taxon>
        <taxon>Streptophyta</taxon>
        <taxon>Embryophyta</taxon>
        <taxon>Tracheophyta</taxon>
        <taxon>Spermatophyta</taxon>
        <taxon>Pinopsida</taxon>
        <taxon>Pinidae</taxon>
        <taxon>Conifers I</taxon>
        <taxon>Pinales</taxon>
        <taxon>Pinaceae</taxon>
        <taxon>Picea</taxon>
    </lineage>
</organism>
<evidence type="ECO:0000259" key="1">
    <source>
        <dbReference type="Pfam" id="PF07859"/>
    </source>
</evidence>
<dbReference type="InterPro" id="IPR013094">
    <property type="entry name" value="AB_hydrolase_3"/>
</dbReference>
<dbReference type="PANTHER" id="PTHR23024">
    <property type="entry name" value="ARYLACETAMIDE DEACETYLASE"/>
    <property type="match status" value="1"/>
</dbReference>
<dbReference type="AlphaFoldDB" id="A9NRY5"/>
<proteinExistence type="evidence at transcript level"/>
<dbReference type="GO" id="GO:0016787">
    <property type="term" value="F:hydrolase activity"/>
    <property type="evidence" value="ECO:0007669"/>
    <property type="project" value="InterPro"/>
</dbReference>
<dbReference type="Pfam" id="PF07859">
    <property type="entry name" value="Abhydrolase_3"/>
    <property type="match status" value="1"/>
</dbReference>
<dbReference type="EMBL" id="EF084066">
    <property type="protein sequence ID" value="ABK23396.1"/>
    <property type="molecule type" value="mRNA"/>
</dbReference>
<dbReference type="SUPFAM" id="SSF53474">
    <property type="entry name" value="alpha/beta-Hydrolases"/>
    <property type="match status" value="1"/>
</dbReference>
<feature type="domain" description="Alpha/beta hydrolase fold-3" evidence="1">
    <location>
        <begin position="59"/>
        <end position="195"/>
    </location>
</feature>
<reference evidence="2" key="1">
    <citation type="journal article" date="2008" name="BMC Genomics">
        <title>A conifer genomics resource of 200,000 spruce (Picea spp.) ESTs and 6,464 high-quality, sequence-finished full-length cDNAs for Sitka spruce (Picea sitchensis).</title>
        <authorList>
            <person name="Ralph S.G."/>
            <person name="Chun H.J."/>
            <person name="Kolosova N."/>
            <person name="Cooper D."/>
            <person name="Oddy C."/>
            <person name="Ritland C.E."/>
            <person name="Kirkpatrick R."/>
            <person name="Moore R."/>
            <person name="Barber S."/>
            <person name="Holt R.A."/>
            <person name="Jones S.J."/>
            <person name="Marra M.A."/>
            <person name="Douglas C.J."/>
            <person name="Ritland K."/>
            <person name="Bohlmann J."/>
        </authorList>
    </citation>
    <scope>NUCLEOTIDE SEQUENCE</scope>
    <source>
        <tissue evidence="2">Green portion of the leader tissue</tissue>
    </source>
</reference>
<sequence>MCVGGFQARSGASSPRSLRGFVWRSSVAPLGGPRGDRGTVAHSLRRFQSMHSDGRQLWGNLVHEVGLRAQATPPDLLHPVCVRGGISIHPGYVRSERSQSEKEHPPDSALLTLDMVDKFLKLSAPEGISTRDHPITNPMGPDAPPLKDLKFPRMLVAIADRDLIRDTELEYYEAMKSAGHDVEVFRSENVGHSFYLNEIAIKYDPNTAKETSRLLQAADRFIQSCF</sequence>
<evidence type="ECO:0000313" key="2">
    <source>
        <dbReference type="EMBL" id="ABK23396.1"/>
    </source>
</evidence>
<dbReference type="InterPro" id="IPR029058">
    <property type="entry name" value="AB_hydrolase_fold"/>
</dbReference>
<dbReference type="PANTHER" id="PTHR23024:SF135">
    <property type="entry name" value="CELL DEATH ASSOCIATED PROTEIN"/>
    <property type="match status" value="1"/>
</dbReference>
<protein>
    <recommendedName>
        <fullName evidence="1">Alpha/beta hydrolase fold-3 domain-containing protein</fullName>
    </recommendedName>
</protein>
<accession>A9NRY5</accession>
<name>A9NRY5_PICSI</name>
<dbReference type="Gene3D" id="3.40.50.1820">
    <property type="entry name" value="alpha/beta hydrolase"/>
    <property type="match status" value="1"/>
</dbReference>